<feature type="region of interest" description="Disordered" evidence="1">
    <location>
        <begin position="117"/>
        <end position="155"/>
    </location>
</feature>
<evidence type="ECO:0000259" key="2">
    <source>
        <dbReference type="Pfam" id="PF08785"/>
    </source>
</evidence>
<dbReference type="InterPro" id="IPR036494">
    <property type="entry name" value="Ku_C_sf"/>
</dbReference>
<dbReference type="InterPro" id="IPR014893">
    <property type="entry name" value="Ku_PK_bind"/>
</dbReference>
<evidence type="ECO:0000313" key="4">
    <source>
        <dbReference type="Proteomes" id="UP001176940"/>
    </source>
</evidence>
<feature type="compositionally biased region" description="Basic and acidic residues" evidence="1">
    <location>
        <begin position="135"/>
        <end position="144"/>
    </location>
</feature>
<reference evidence="3" key="1">
    <citation type="submission" date="2023-07" db="EMBL/GenBank/DDBJ databases">
        <authorList>
            <person name="Stuckert A."/>
        </authorList>
    </citation>
    <scope>NUCLEOTIDE SEQUENCE</scope>
</reference>
<proteinExistence type="predicted"/>
<name>A0ABN9M1H5_9NEOB</name>
<dbReference type="Gene3D" id="1.25.40.240">
    <property type="entry name" value="Ku, C-terminal domain"/>
    <property type="match status" value="1"/>
</dbReference>
<feature type="domain" description="Ku C-terminal" evidence="2">
    <location>
        <begin position="18"/>
        <end position="131"/>
    </location>
</feature>
<comment type="caution">
    <text evidence="3">The sequence shown here is derived from an EMBL/GenBank/DDBJ whole genome shotgun (WGS) entry which is preliminary data.</text>
</comment>
<keyword evidence="4" id="KW-1185">Reference proteome</keyword>
<protein>
    <recommendedName>
        <fullName evidence="2">Ku C-terminal domain-containing protein</fullName>
    </recommendedName>
</protein>
<gene>
    <name evidence="3" type="ORF">RIMI_LOCUS15569302</name>
</gene>
<evidence type="ECO:0000256" key="1">
    <source>
        <dbReference type="SAM" id="MobiDB-lite"/>
    </source>
</evidence>
<sequence>MGKTLEWMDFLGQVGSVNPTNDFRVLVRQKNANFQNLSKQLVKRIYEFLDIKQSQYYMKSMSCIKCFREEAVRMSHAPDFNDFLQSLKERTASSVFREFWEIVVQGDGISLITSKESAGSAVTPDEAQQFLAPTEEIKEDKSVMEEGGDVDDLVR</sequence>
<accession>A0ABN9M1H5</accession>
<dbReference type="Pfam" id="PF08785">
    <property type="entry name" value="Ku_PK_bind"/>
    <property type="match status" value="1"/>
</dbReference>
<feature type="compositionally biased region" description="Acidic residues" evidence="1">
    <location>
        <begin position="146"/>
        <end position="155"/>
    </location>
</feature>
<organism evidence="3 4">
    <name type="scientific">Ranitomeya imitator</name>
    <name type="common">mimic poison frog</name>
    <dbReference type="NCBI Taxonomy" id="111125"/>
    <lineage>
        <taxon>Eukaryota</taxon>
        <taxon>Metazoa</taxon>
        <taxon>Chordata</taxon>
        <taxon>Craniata</taxon>
        <taxon>Vertebrata</taxon>
        <taxon>Euteleostomi</taxon>
        <taxon>Amphibia</taxon>
        <taxon>Batrachia</taxon>
        <taxon>Anura</taxon>
        <taxon>Neobatrachia</taxon>
        <taxon>Hyloidea</taxon>
        <taxon>Dendrobatidae</taxon>
        <taxon>Dendrobatinae</taxon>
        <taxon>Ranitomeya</taxon>
    </lineage>
</organism>
<evidence type="ECO:0000313" key="3">
    <source>
        <dbReference type="EMBL" id="CAJ0956518.1"/>
    </source>
</evidence>
<dbReference type="SUPFAM" id="SSF101420">
    <property type="entry name" value="C-terminal domain of Ku80"/>
    <property type="match status" value="1"/>
</dbReference>
<dbReference type="EMBL" id="CAUEEQ010042044">
    <property type="protein sequence ID" value="CAJ0956518.1"/>
    <property type="molecule type" value="Genomic_DNA"/>
</dbReference>
<dbReference type="Proteomes" id="UP001176940">
    <property type="component" value="Unassembled WGS sequence"/>
</dbReference>